<evidence type="ECO:0000313" key="1">
    <source>
        <dbReference type="EMBL" id="MDO3679850.1"/>
    </source>
</evidence>
<sequence>MKKRWLFVFAHPDDESFAAGGTIAKLSSNGHEVILACATSGCKGKSGEFQFATREELARHREAELRSACSVLGVAELILYRYPDGELKSLDPAALAERIRSTIAELKPDAVLTFPPDGVTGHPDHIAISQATEKAVVLAEAQYPEGRRPSFYYTSIPHYYDHCQDSGPKDTCPITARVDISGFRLHKGRALQAYRSQVYSVNRAYPGVMEDDFTVIGNYEYYTLVRANGQHVQDMTKTALNELPTMELT</sequence>
<dbReference type="InterPro" id="IPR024078">
    <property type="entry name" value="LmbE-like_dom_sf"/>
</dbReference>
<dbReference type="InterPro" id="IPR003737">
    <property type="entry name" value="GlcNAc_PI_deacetylase-related"/>
</dbReference>
<dbReference type="PANTHER" id="PTHR12993:SF11">
    <property type="entry name" value="N-ACETYLGLUCOSAMINYL-PHOSPHATIDYLINOSITOL DE-N-ACETYLASE"/>
    <property type="match status" value="1"/>
</dbReference>
<comment type="caution">
    <text evidence="1">The sequence shown here is derived from an EMBL/GenBank/DDBJ whole genome shotgun (WGS) entry which is preliminary data.</text>
</comment>
<evidence type="ECO:0000313" key="2">
    <source>
        <dbReference type="Proteomes" id="UP001168883"/>
    </source>
</evidence>
<dbReference type="Gene3D" id="3.40.50.10320">
    <property type="entry name" value="LmbE-like"/>
    <property type="match status" value="1"/>
</dbReference>
<dbReference type="SUPFAM" id="SSF102588">
    <property type="entry name" value="LmbE-like"/>
    <property type="match status" value="1"/>
</dbReference>
<dbReference type="RefSeq" id="WP_127489623.1">
    <property type="nucleotide sequence ID" value="NZ_JAUMKJ010000032.1"/>
</dbReference>
<name>A0ABT8VFU4_9BACL</name>
<proteinExistence type="predicted"/>
<dbReference type="EC" id="3.5.1.-" evidence="1"/>
<dbReference type="Proteomes" id="UP001168883">
    <property type="component" value="Unassembled WGS sequence"/>
</dbReference>
<gene>
    <name evidence="1" type="ORF">Q3C12_22835</name>
</gene>
<dbReference type="GO" id="GO:0016787">
    <property type="term" value="F:hydrolase activity"/>
    <property type="evidence" value="ECO:0007669"/>
    <property type="project" value="UniProtKB-KW"/>
</dbReference>
<dbReference type="Pfam" id="PF02585">
    <property type="entry name" value="PIG-L"/>
    <property type="match status" value="1"/>
</dbReference>
<protein>
    <submittedName>
        <fullName evidence="1">PIG-L family deacetylase</fullName>
        <ecNumber evidence="1">3.5.1.-</ecNumber>
    </submittedName>
</protein>
<dbReference type="PANTHER" id="PTHR12993">
    <property type="entry name" value="N-ACETYLGLUCOSAMINYL-PHOSPHATIDYLINOSITOL DE-N-ACETYLASE-RELATED"/>
    <property type="match status" value="1"/>
</dbReference>
<keyword evidence="1" id="KW-0378">Hydrolase</keyword>
<reference evidence="1" key="1">
    <citation type="submission" date="2023-07" db="EMBL/GenBank/DDBJ databases">
        <authorList>
            <person name="Aktuganov G."/>
            <person name="Boyko T."/>
            <person name="Delegan Y."/>
            <person name="Galimzianova N."/>
            <person name="Gilvanova E."/>
            <person name="Korobov V."/>
            <person name="Kuzmina L."/>
            <person name="Melentiev A."/>
            <person name="Milman P."/>
            <person name="Ryabova A."/>
            <person name="Stupak E."/>
            <person name="Yasakov T."/>
            <person name="Zharikova N."/>
            <person name="Zhurenko E."/>
        </authorList>
    </citation>
    <scope>NUCLEOTIDE SEQUENCE</scope>
    <source>
        <strain evidence="1">IB-739</strain>
    </source>
</reference>
<organism evidence="1 2">
    <name type="scientific">Paenibacillus ehimensis</name>
    <dbReference type="NCBI Taxonomy" id="79264"/>
    <lineage>
        <taxon>Bacteria</taxon>
        <taxon>Bacillati</taxon>
        <taxon>Bacillota</taxon>
        <taxon>Bacilli</taxon>
        <taxon>Bacillales</taxon>
        <taxon>Paenibacillaceae</taxon>
        <taxon>Paenibacillus</taxon>
    </lineage>
</organism>
<keyword evidence="2" id="KW-1185">Reference proteome</keyword>
<dbReference type="EMBL" id="JAUMKJ010000032">
    <property type="protein sequence ID" value="MDO3679850.1"/>
    <property type="molecule type" value="Genomic_DNA"/>
</dbReference>
<accession>A0ABT8VFU4</accession>